<dbReference type="eggNOG" id="ENOG502RQD2">
    <property type="taxonomic scope" value="Eukaryota"/>
</dbReference>
<feature type="compositionally biased region" description="Polar residues" evidence="1">
    <location>
        <begin position="211"/>
        <end position="220"/>
    </location>
</feature>
<feature type="compositionally biased region" description="Basic and acidic residues" evidence="1">
    <location>
        <begin position="296"/>
        <end position="308"/>
    </location>
</feature>
<dbReference type="GeneID" id="4836932"/>
<feature type="region of interest" description="Disordered" evidence="1">
    <location>
        <begin position="14"/>
        <end position="58"/>
    </location>
</feature>
<feature type="compositionally biased region" description="Polar residues" evidence="1">
    <location>
        <begin position="43"/>
        <end position="56"/>
    </location>
</feature>
<dbReference type="EMBL" id="CP000496">
    <property type="protein sequence ID" value="ABN64685.2"/>
    <property type="molecule type" value="Genomic_DNA"/>
</dbReference>
<feature type="region of interest" description="Disordered" evidence="1">
    <location>
        <begin position="181"/>
        <end position="355"/>
    </location>
</feature>
<gene>
    <name evidence="2" type="primary">MUC1.11</name>
    <name evidence="2" type="ORF">PICST_30325</name>
</gene>
<dbReference type="EC" id="3.2.1.3" evidence="2"/>
<keyword evidence="2" id="KW-0378">Hydrolase</keyword>
<feature type="compositionally biased region" description="Low complexity" evidence="1">
    <location>
        <begin position="313"/>
        <end position="327"/>
    </location>
</feature>
<evidence type="ECO:0000256" key="1">
    <source>
        <dbReference type="SAM" id="MobiDB-lite"/>
    </source>
</evidence>
<feature type="compositionally biased region" description="Polar residues" evidence="1">
    <location>
        <begin position="328"/>
        <end position="355"/>
    </location>
</feature>
<keyword evidence="3" id="KW-1185">Reference proteome</keyword>
<organism evidence="2 3">
    <name type="scientific">Scheffersomyces stipitis (strain ATCC 58785 / CBS 6054 / NBRC 10063 / NRRL Y-11545)</name>
    <name type="common">Yeast</name>
    <name type="synonym">Pichia stipitis</name>
    <dbReference type="NCBI Taxonomy" id="322104"/>
    <lineage>
        <taxon>Eukaryota</taxon>
        <taxon>Fungi</taxon>
        <taxon>Dikarya</taxon>
        <taxon>Ascomycota</taxon>
        <taxon>Saccharomycotina</taxon>
        <taxon>Pichiomycetes</taxon>
        <taxon>Debaryomycetaceae</taxon>
        <taxon>Scheffersomyces</taxon>
    </lineage>
</organism>
<feature type="region of interest" description="Disordered" evidence="1">
    <location>
        <begin position="90"/>
        <end position="155"/>
    </location>
</feature>
<dbReference type="InParanoid" id="A3LQI0"/>
<protein>
    <submittedName>
        <fullName evidence="2">MUC1-like protein</fullName>
        <ecNumber evidence="2">3.2.1.3</ecNumber>
    </submittedName>
</protein>
<proteinExistence type="predicted"/>
<sequence length="533" mass="58789">MSKVRPISCYETPPLDSSFVFDDDDDESISRDGLSTDELGETPPSSVASTSNSPDLNQKARVGFLRRFSTNLNKKLSKISLQPIPASPVKKINDAETTSPTREVTFHDAPSSPTKAIEIPSSPSKEKRMSSILDPPIVLRERSSKSKEKAKTAHRHSVYGGALFDSKILTSKLSRKDFKKTIAKEETKGEVGNQSVGSINIEKKSTDSEDTITGSISQSPNKRRGKGSSVAESTTIEDDATAHDHNEMANFTGTKRSLKRSPAIEELAALSKFKDPIDGSTKIENNSTESDISSVDSKKSPMESRKPSIETTSSVGSVKHSSKVSNSAQLATPKQQLTSKAEIQSESSTPKINNLFSTPVSMAETSLTETSVEEDSFVSPNNTQASSATFPAYTSRRDTLASRESLPFFQKKSEQTLKLNIYLEEKTEDGVVKEPDNLDFIAVKLRKDRLRNLNELVNVVIFKLLNKKQDINLNNMRLLIFFKNESLSPIVLKKSIQEVEPEVPAGDKSSLNNDDLLLEYIMMKKKLYIKAQI</sequence>
<evidence type="ECO:0000313" key="3">
    <source>
        <dbReference type="Proteomes" id="UP000002258"/>
    </source>
</evidence>
<feature type="compositionally biased region" description="Basic and acidic residues" evidence="1">
    <location>
        <begin position="139"/>
        <end position="151"/>
    </location>
</feature>
<dbReference type="KEGG" id="pic:PICST_30325"/>
<accession>A3LQI0</accession>
<dbReference type="RefSeq" id="XP_001382714.2">
    <property type="nucleotide sequence ID" value="XM_001382677.1"/>
</dbReference>
<dbReference type="Proteomes" id="UP000002258">
    <property type="component" value="Chromosome 2"/>
</dbReference>
<dbReference type="GO" id="GO:0004339">
    <property type="term" value="F:glucan 1,4-alpha-glucosidase activity"/>
    <property type="evidence" value="ECO:0007669"/>
    <property type="project" value="UniProtKB-EC"/>
</dbReference>
<keyword evidence="2" id="KW-0326">Glycosidase</keyword>
<name>A3LQI0_PICST</name>
<dbReference type="AlphaFoldDB" id="A3LQI0"/>
<dbReference type="OrthoDB" id="4025857at2759"/>
<reference evidence="2 3" key="1">
    <citation type="journal article" date="2007" name="Nat. Biotechnol.">
        <title>Genome sequence of the lignocellulose-bioconverting and xylose-fermenting yeast Pichia stipitis.</title>
        <authorList>
            <person name="Jeffries T.W."/>
            <person name="Grigoriev I.V."/>
            <person name="Grimwood J."/>
            <person name="Laplaza J.M."/>
            <person name="Aerts A."/>
            <person name="Salamov A."/>
            <person name="Schmutz J."/>
            <person name="Lindquist E."/>
            <person name="Dehal P."/>
            <person name="Shapiro H."/>
            <person name="Jin Y.S."/>
            <person name="Passoth V."/>
            <person name="Richardson P.M."/>
        </authorList>
    </citation>
    <scope>NUCLEOTIDE SEQUENCE [LARGE SCALE GENOMIC DNA]</scope>
    <source>
        <strain evidence="3">ATCC 58785 / CBS 6054 / NBRC 10063 / NRRL Y-11545</strain>
    </source>
</reference>
<evidence type="ECO:0000313" key="2">
    <source>
        <dbReference type="EMBL" id="ABN64685.2"/>
    </source>
</evidence>
<dbReference type="HOGENOM" id="CLU_511006_0_0_1"/>
<feature type="compositionally biased region" description="Polar residues" evidence="1">
    <location>
        <begin position="282"/>
        <end position="295"/>
    </location>
</feature>